<organism evidence="2 3">
    <name type="scientific">Thiorhodovibrio winogradskyi</name>
    <dbReference type="NCBI Taxonomy" id="77007"/>
    <lineage>
        <taxon>Bacteria</taxon>
        <taxon>Pseudomonadati</taxon>
        <taxon>Pseudomonadota</taxon>
        <taxon>Gammaproteobacteria</taxon>
        <taxon>Chromatiales</taxon>
        <taxon>Chromatiaceae</taxon>
        <taxon>Thiorhodovibrio</taxon>
    </lineage>
</organism>
<gene>
    <name evidence="2" type="ORF">Thiowin_00836</name>
</gene>
<proteinExistence type="predicted"/>
<keyword evidence="3" id="KW-1185">Reference proteome</keyword>
<sequence>MRCFSSALSGQALHWEALGLILLISLLIWHLMEYVMRPELAATETTVPGWDNKPTARPSAYMLTWKFRGAMVICMGQTRLLHQPFPPTQQAF</sequence>
<protein>
    <submittedName>
        <fullName evidence="2">Uncharacterized protein</fullName>
    </submittedName>
</protein>
<name>A0ABZ0S5T7_9GAMM</name>
<evidence type="ECO:0000313" key="3">
    <source>
        <dbReference type="Proteomes" id="UP001432180"/>
    </source>
</evidence>
<keyword evidence="1" id="KW-1133">Transmembrane helix</keyword>
<accession>A0ABZ0S5T7</accession>
<dbReference type="Proteomes" id="UP001432180">
    <property type="component" value="Chromosome"/>
</dbReference>
<feature type="transmembrane region" description="Helical" evidence="1">
    <location>
        <begin position="12"/>
        <end position="32"/>
    </location>
</feature>
<keyword evidence="1" id="KW-0472">Membrane</keyword>
<evidence type="ECO:0000256" key="1">
    <source>
        <dbReference type="SAM" id="Phobius"/>
    </source>
</evidence>
<keyword evidence="1" id="KW-0812">Transmembrane</keyword>
<evidence type="ECO:0000313" key="2">
    <source>
        <dbReference type="EMBL" id="WPL15907.1"/>
    </source>
</evidence>
<reference evidence="2 3" key="1">
    <citation type="journal article" date="2023" name="Microorganisms">
        <title>Thiorhodovibrio frisius and Trv. litoralis spp. nov., Two Novel Members from a Clade of Fastidious Purple Sulfur Bacteria That Exhibit Unique Red-Shifted Light-Harvesting Capabilities.</title>
        <authorList>
            <person name="Methner A."/>
            <person name="Kuzyk S.B."/>
            <person name="Petersen J."/>
            <person name="Bauer S."/>
            <person name="Brinkmann H."/>
            <person name="Sichau K."/>
            <person name="Wanner G."/>
            <person name="Wolf J."/>
            <person name="Neumann-Schaal M."/>
            <person name="Henke P."/>
            <person name="Tank M."/>
            <person name="Sproer C."/>
            <person name="Bunk B."/>
            <person name="Overmann J."/>
        </authorList>
    </citation>
    <scope>NUCLEOTIDE SEQUENCE [LARGE SCALE GENOMIC DNA]</scope>
    <source>
        <strain evidence="2 3">DSM 6702</strain>
    </source>
</reference>
<dbReference type="RefSeq" id="WP_328986456.1">
    <property type="nucleotide sequence ID" value="NZ_CP121472.1"/>
</dbReference>
<dbReference type="EMBL" id="CP121472">
    <property type="protein sequence ID" value="WPL15907.1"/>
    <property type="molecule type" value="Genomic_DNA"/>
</dbReference>